<comment type="caution">
    <text evidence="10">The sequence shown here is derived from an EMBL/GenBank/DDBJ whole genome shotgun (WGS) entry which is preliminary data.</text>
</comment>
<feature type="active site" evidence="6">
    <location>
        <position position="284"/>
    </location>
</feature>
<comment type="similarity">
    <text evidence="1 5 8">Belongs to the aldehyde dehydrogenase family.</text>
</comment>
<dbReference type="InterPro" id="IPR016162">
    <property type="entry name" value="Ald_DH_N"/>
</dbReference>
<dbReference type="eggNOG" id="COG1012">
    <property type="taxonomic scope" value="Bacteria"/>
</dbReference>
<evidence type="ECO:0000256" key="5">
    <source>
        <dbReference type="PIRNR" id="PIRNR036492"/>
    </source>
</evidence>
<feature type="active site" evidence="6 7">
    <location>
        <position position="250"/>
    </location>
</feature>
<organism evidence="10 11">
    <name type="scientific">Pontibacillus marinus BH030004 = DSM 16465</name>
    <dbReference type="NCBI Taxonomy" id="1385511"/>
    <lineage>
        <taxon>Bacteria</taxon>
        <taxon>Bacillati</taxon>
        <taxon>Bacillota</taxon>
        <taxon>Bacilli</taxon>
        <taxon>Bacillales</taxon>
        <taxon>Bacillaceae</taxon>
        <taxon>Pontibacillus</taxon>
    </lineage>
</organism>
<dbReference type="EMBL" id="AVPF01000006">
    <property type="protein sequence ID" value="KGX90608.1"/>
    <property type="molecule type" value="Genomic_DNA"/>
</dbReference>
<dbReference type="PANTHER" id="PTHR43353">
    <property type="entry name" value="SUCCINATE-SEMIALDEHYDE DEHYDROGENASE, MITOCHONDRIAL"/>
    <property type="match status" value="1"/>
</dbReference>
<dbReference type="FunFam" id="3.40.605.10:FF:000007">
    <property type="entry name" value="NAD/NADP-dependent betaine aldehyde dehydrogenase"/>
    <property type="match status" value="1"/>
</dbReference>
<accession>A0A0A5GHB2</accession>
<evidence type="ECO:0000256" key="4">
    <source>
        <dbReference type="ARBA" id="ARBA00054572"/>
    </source>
</evidence>
<evidence type="ECO:0000256" key="8">
    <source>
        <dbReference type="RuleBase" id="RU003345"/>
    </source>
</evidence>
<evidence type="ECO:0000313" key="11">
    <source>
        <dbReference type="Proteomes" id="UP000030403"/>
    </source>
</evidence>
<dbReference type="FunFam" id="3.40.309.10:FF:000009">
    <property type="entry name" value="Aldehyde dehydrogenase A"/>
    <property type="match status" value="1"/>
</dbReference>
<dbReference type="InterPro" id="IPR012394">
    <property type="entry name" value="Aldehyde_DH_NAD(P)"/>
</dbReference>
<dbReference type="NCBIfam" id="NF007497">
    <property type="entry name" value="PRK10090.1"/>
    <property type="match status" value="1"/>
</dbReference>
<dbReference type="PIRSF" id="PIRSF036492">
    <property type="entry name" value="ALDH"/>
    <property type="match status" value="1"/>
</dbReference>
<dbReference type="Pfam" id="PF00171">
    <property type="entry name" value="Aldedh"/>
    <property type="match status" value="1"/>
</dbReference>
<dbReference type="STRING" id="1385511.GCA_000425225_01539"/>
<proteinExistence type="inferred from homology"/>
<dbReference type="PROSITE" id="PS00687">
    <property type="entry name" value="ALDEHYDE_DEHYDR_GLU"/>
    <property type="match status" value="1"/>
</dbReference>
<keyword evidence="2 5" id="KW-0560">Oxidoreductase</keyword>
<keyword evidence="11" id="KW-1185">Reference proteome</keyword>
<dbReference type="RefSeq" id="WP_027448424.1">
    <property type="nucleotide sequence ID" value="NZ_AVPF01000006.1"/>
</dbReference>
<dbReference type="SUPFAM" id="SSF53720">
    <property type="entry name" value="ALDH-like"/>
    <property type="match status" value="1"/>
</dbReference>
<feature type="domain" description="Aldehyde dehydrogenase" evidence="9">
    <location>
        <begin position="13"/>
        <end position="475"/>
    </location>
</feature>
<dbReference type="InterPro" id="IPR016163">
    <property type="entry name" value="Ald_DH_C"/>
</dbReference>
<dbReference type="PROSITE" id="PS00070">
    <property type="entry name" value="ALDEHYDE_DEHYDR_CYS"/>
    <property type="match status" value="1"/>
</dbReference>
<dbReference type="PANTHER" id="PTHR43353:SF5">
    <property type="entry name" value="SUCCINATE-SEMIALDEHYDE DEHYDROGENASE, MITOCHONDRIAL"/>
    <property type="match status" value="1"/>
</dbReference>
<dbReference type="OrthoDB" id="9762913at2"/>
<evidence type="ECO:0000259" key="9">
    <source>
        <dbReference type="Pfam" id="PF00171"/>
    </source>
</evidence>
<dbReference type="Proteomes" id="UP000030403">
    <property type="component" value="Unassembled WGS sequence"/>
</dbReference>
<dbReference type="Gene3D" id="3.40.309.10">
    <property type="entry name" value="Aldehyde Dehydrogenase, Chain A, domain 2"/>
    <property type="match status" value="1"/>
</dbReference>
<dbReference type="InterPro" id="IPR016161">
    <property type="entry name" value="Ald_DH/histidinol_DH"/>
</dbReference>
<dbReference type="AlphaFoldDB" id="A0A0A5GHB2"/>
<evidence type="ECO:0000256" key="3">
    <source>
        <dbReference type="ARBA" id="ARBA00050326"/>
    </source>
</evidence>
<dbReference type="InterPro" id="IPR029510">
    <property type="entry name" value="Ald_DH_CS_GLU"/>
</dbReference>
<comment type="function">
    <text evidence="4">Part of the sulfo-TAL (or sulfo-SFT) pathway, a D-sulfoquinovose degradation pathway that produces sulfolactate (SL). Catalyzes the oxidation of 3-sulfolactaldehyde (SLA) to sulfolactate (SL).</text>
</comment>
<dbReference type="InterPro" id="IPR015590">
    <property type="entry name" value="Aldehyde_DH_dom"/>
</dbReference>
<evidence type="ECO:0000256" key="6">
    <source>
        <dbReference type="PIRSR" id="PIRSR036492-1"/>
    </source>
</evidence>
<evidence type="ECO:0000313" key="10">
    <source>
        <dbReference type="EMBL" id="KGX90608.1"/>
    </source>
</evidence>
<comment type="catalytic activity">
    <reaction evidence="3">
        <text>(2S)-3-sulfolactaldehyde + NAD(+) + H2O = (2S)-3-sulfolactate + NADH + 2 H(+)</text>
        <dbReference type="Rhea" id="RHEA:47932"/>
        <dbReference type="ChEBI" id="CHEBI:15377"/>
        <dbReference type="ChEBI" id="CHEBI:15378"/>
        <dbReference type="ChEBI" id="CHEBI:57540"/>
        <dbReference type="ChEBI" id="CHEBI:57945"/>
        <dbReference type="ChEBI" id="CHEBI:61289"/>
        <dbReference type="ChEBI" id="CHEBI:90109"/>
        <dbReference type="EC" id="1.2.1.97"/>
    </reaction>
    <physiologicalReaction direction="left-to-right" evidence="3">
        <dbReference type="Rhea" id="RHEA:47933"/>
    </physiologicalReaction>
</comment>
<name>A0A0A5GHB2_9BACI</name>
<protein>
    <recommendedName>
        <fullName evidence="5">Aldehyde dehydrogenase</fullName>
    </recommendedName>
</protein>
<gene>
    <name evidence="10" type="ORF">N783_19820</name>
</gene>
<dbReference type="GO" id="GO:0009450">
    <property type="term" value="P:gamma-aminobutyric acid catabolic process"/>
    <property type="evidence" value="ECO:0007669"/>
    <property type="project" value="TreeGrafter"/>
</dbReference>
<dbReference type="Gene3D" id="3.40.605.10">
    <property type="entry name" value="Aldehyde Dehydrogenase, Chain A, domain 1"/>
    <property type="match status" value="1"/>
</dbReference>
<evidence type="ECO:0000256" key="7">
    <source>
        <dbReference type="PROSITE-ProRule" id="PRU10007"/>
    </source>
</evidence>
<dbReference type="GO" id="GO:0004777">
    <property type="term" value="F:succinate-semialdehyde dehydrogenase (NAD+) activity"/>
    <property type="evidence" value="ECO:0007669"/>
    <property type="project" value="TreeGrafter"/>
</dbReference>
<reference evidence="10 11" key="1">
    <citation type="submission" date="2013-08" db="EMBL/GenBank/DDBJ databases">
        <authorList>
            <person name="Huang J."/>
            <person name="Wang G."/>
        </authorList>
    </citation>
    <scope>NUCLEOTIDE SEQUENCE [LARGE SCALE GENOMIC DNA]</scope>
    <source>
        <strain evidence="10 11">BH030004</strain>
    </source>
</reference>
<sequence>MKTYQLYKNGEFTKSSNQEMMDVTSPANGDVVAQVPAGTKEDVEHVVQSANEAFKSWKKLPSIERASYINNLVELLNDEENQSLIGHAIASEMGKPLNSAKGEVGAAAAIADYQRQWARRIEGDVVDPDTSNEKILITKEPIGTVLCIVPWNFPIYVLTRKLVPALLAGNTVVIKPSVKSPTSALEYAKLFEKAGFPKGVVNVITGEDEEIGDELTGSEGVSMVTFTGSTAVGKRVAAQAASHVARTSLELGGKAPAIVMDDADLDLAVEAIASGRLANSGQICNNTERVYVHNSVKDKLTEKLKKAFESFEVGDGLENPDITMGPLVTENDGRRVHKIVQKSLDQGAKVLTGGDFIKGMPQSFYPPTLLDNCTQDMDVVREEVFGPVLPIVTFETIDEAIEMANDTIYGLTSNVYTNHYPSVMRFTSEIESGEVYVNRQQGEAFQGYHTGWKQSGIGGDDGKYGFEAFLQKKTVYLSY</sequence>
<dbReference type="GO" id="GO:0005829">
    <property type="term" value="C:cytosol"/>
    <property type="evidence" value="ECO:0007669"/>
    <property type="project" value="TreeGrafter"/>
</dbReference>
<dbReference type="GO" id="GO:0006081">
    <property type="term" value="P:aldehyde metabolic process"/>
    <property type="evidence" value="ECO:0007669"/>
    <property type="project" value="InterPro"/>
</dbReference>
<evidence type="ECO:0000256" key="1">
    <source>
        <dbReference type="ARBA" id="ARBA00009986"/>
    </source>
</evidence>
<evidence type="ECO:0000256" key="2">
    <source>
        <dbReference type="ARBA" id="ARBA00023002"/>
    </source>
</evidence>
<dbReference type="InterPro" id="IPR050740">
    <property type="entry name" value="Aldehyde_DH_Superfamily"/>
</dbReference>
<dbReference type="InterPro" id="IPR016160">
    <property type="entry name" value="Ald_DH_CS_CYS"/>
</dbReference>